<proteinExistence type="predicted"/>
<name>A0ABV0QZR0_9TELE</name>
<gene>
    <name evidence="1" type="ORF">XENOCAPTIV_003442</name>
</gene>
<dbReference type="Proteomes" id="UP001434883">
    <property type="component" value="Unassembled WGS sequence"/>
</dbReference>
<sequence>NLFLGKRRDPTGNIILRCQFISSGGFSWLSLEVPSPQQLRKELVWLQQSLSVLDSPVVLCHNDLLCKNIIYNQREGFIVFIKTGSGYHSCSPHLKLKKQTQCGGHLHCRGFGEPGF</sequence>
<dbReference type="SUPFAM" id="SSF56112">
    <property type="entry name" value="Protein kinase-like (PK-like)"/>
    <property type="match status" value="1"/>
</dbReference>
<dbReference type="Gene3D" id="3.90.1200.10">
    <property type="match status" value="1"/>
</dbReference>
<keyword evidence="2" id="KW-1185">Reference proteome</keyword>
<evidence type="ECO:0000313" key="2">
    <source>
        <dbReference type="Proteomes" id="UP001434883"/>
    </source>
</evidence>
<comment type="caution">
    <text evidence="1">The sequence shown here is derived from an EMBL/GenBank/DDBJ whole genome shotgun (WGS) entry which is preliminary data.</text>
</comment>
<feature type="non-terminal residue" evidence="1">
    <location>
        <position position="1"/>
    </location>
</feature>
<dbReference type="EMBL" id="JAHRIN010026561">
    <property type="protein sequence ID" value="MEQ2200812.1"/>
    <property type="molecule type" value="Genomic_DNA"/>
</dbReference>
<dbReference type="Pfam" id="PF01633">
    <property type="entry name" value="Choline_kinase"/>
    <property type="match status" value="1"/>
</dbReference>
<evidence type="ECO:0008006" key="3">
    <source>
        <dbReference type="Google" id="ProtNLM"/>
    </source>
</evidence>
<protein>
    <recommendedName>
        <fullName evidence="3">Ethanolamine kinase 2</fullName>
    </recommendedName>
</protein>
<organism evidence="1 2">
    <name type="scientific">Xenoophorus captivus</name>
    <dbReference type="NCBI Taxonomy" id="1517983"/>
    <lineage>
        <taxon>Eukaryota</taxon>
        <taxon>Metazoa</taxon>
        <taxon>Chordata</taxon>
        <taxon>Craniata</taxon>
        <taxon>Vertebrata</taxon>
        <taxon>Euteleostomi</taxon>
        <taxon>Actinopterygii</taxon>
        <taxon>Neopterygii</taxon>
        <taxon>Teleostei</taxon>
        <taxon>Neoteleostei</taxon>
        <taxon>Acanthomorphata</taxon>
        <taxon>Ovalentaria</taxon>
        <taxon>Atherinomorphae</taxon>
        <taxon>Cyprinodontiformes</taxon>
        <taxon>Goodeidae</taxon>
        <taxon>Xenoophorus</taxon>
    </lineage>
</organism>
<accession>A0ABV0QZR0</accession>
<dbReference type="InterPro" id="IPR011009">
    <property type="entry name" value="Kinase-like_dom_sf"/>
</dbReference>
<reference evidence="1 2" key="1">
    <citation type="submission" date="2021-06" db="EMBL/GenBank/DDBJ databases">
        <authorList>
            <person name="Palmer J.M."/>
        </authorList>
    </citation>
    <scope>NUCLEOTIDE SEQUENCE [LARGE SCALE GENOMIC DNA]</scope>
    <source>
        <strain evidence="1 2">XC_2019</strain>
        <tissue evidence="1">Muscle</tissue>
    </source>
</reference>
<evidence type="ECO:0000313" key="1">
    <source>
        <dbReference type="EMBL" id="MEQ2200812.1"/>
    </source>
</evidence>